<evidence type="ECO:0000313" key="1">
    <source>
        <dbReference type="EMBL" id="CAB4241804.1"/>
    </source>
</evidence>
<dbReference type="InterPro" id="IPR043519">
    <property type="entry name" value="NT_sf"/>
</dbReference>
<dbReference type="Gene3D" id="3.30.460.10">
    <property type="entry name" value="Beta Polymerase, domain 2"/>
    <property type="match status" value="1"/>
</dbReference>
<organism evidence="1">
    <name type="scientific">uncultured Caudovirales phage</name>
    <dbReference type="NCBI Taxonomy" id="2100421"/>
    <lineage>
        <taxon>Viruses</taxon>
        <taxon>Duplodnaviria</taxon>
        <taxon>Heunggongvirae</taxon>
        <taxon>Uroviricota</taxon>
        <taxon>Caudoviricetes</taxon>
        <taxon>Peduoviridae</taxon>
        <taxon>Maltschvirus</taxon>
        <taxon>Maltschvirus maltsch</taxon>
    </lineage>
</organism>
<proteinExistence type="predicted"/>
<reference evidence="1" key="1">
    <citation type="submission" date="2020-05" db="EMBL/GenBank/DDBJ databases">
        <authorList>
            <person name="Chiriac C."/>
            <person name="Salcher M."/>
            <person name="Ghai R."/>
            <person name="Kavagutti S V."/>
        </authorList>
    </citation>
    <scope>NUCLEOTIDE SEQUENCE</scope>
</reference>
<dbReference type="SUPFAM" id="SSF81301">
    <property type="entry name" value="Nucleotidyltransferase"/>
    <property type="match status" value="1"/>
</dbReference>
<dbReference type="EMBL" id="LR797824">
    <property type="protein sequence ID" value="CAB4241804.1"/>
    <property type="molecule type" value="Genomic_DNA"/>
</dbReference>
<name>A0A6J5TBV3_9CAUD</name>
<protein>
    <submittedName>
        <fullName evidence="1">Uncharacterized protein</fullName>
    </submittedName>
</protein>
<accession>A0A6J5TBV3</accession>
<sequence length="209" mass="24048">MRPEIRLRLMEIARLFIHYLELPGFKLEDIVLTGSMANYNYTKYSDFDIHVVTRYSDLDADSIVEAFYQAKKRIWNDAHDITIHGHDTELYVEDIAHPPVSAGVYSIMHGQWLKKPKYQPPEVDDSAVNSKVRGLMRIIDDSIDSDDTVNMKRIMDKISNMRKSGLAAGGEFGVENLAFKILRNIGYIEKIHKAYIKQQDKDLSLEGQQ</sequence>
<gene>
    <name evidence="1" type="ORF">UFOVP71_342</name>
</gene>